<feature type="chain" id="PRO_5002950367" evidence="3">
    <location>
        <begin position="21"/>
        <end position="352"/>
    </location>
</feature>
<gene>
    <name evidence="4" type="ORF">MCYG_06469</name>
</gene>
<feature type="transmembrane region" description="Helical" evidence="2">
    <location>
        <begin position="237"/>
        <end position="259"/>
    </location>
</feature>
<evidence type="ECO:0000256" key="3">
    <source>
        <dbReference type="SAM" id="SignalP"/>
    </source>
</evidence>
<dbReference type="eggNOG" id="ENOG502QVDR">
    <property type="taxonomic scope" value="Eukaryota"/>
</dbReference>
<dbReference type="VEuPathDB" id="FungiDB:MCYG_06469"/>
<sequence length="352" mass="38010">MVSLRNIALFALTLGGGVTASNGAYFKRAPEDMSTTAVTKTTATTESAMSITTSGAESSVTSSSSSSTKTPTPTSSPIDDSETQGSATEEPAPEATGERPKEAQACSSENDLSVKPFCSPHDQQEVYAEDTYYATWLPSLLDPNATVKVGMDYVNLTANEGPLAFISSKTPSSYGYVTITMKKDWLKGEKRNNLTMYLDELLPGKDRIHHIGPTISLVNKPPMHYPPPPPTPAPKPLGLLIGLPLGLGAVVLILLGLCIGMKQHRRIGLSNIMGRRNKGYGGSRARAMRSGRGAGGSIRLDDMEDNGQQYSDNSEPLPSRQQIISDTETFNEVQRREGNAFRQELARLKNWK</sequence>
<evidence type="ECO:0000313" key="4">
    <source>
        <dbReference type="EMBL" id="EEQ33650.1"/>
    </source>
</evidence>
<reference evidence="5" key="1">
    <citation type="journal article" date="2012" name="MBio">
        <title>Comparative genome analysis of Trichophyton rubrum and related dermatophytes reveals candidate genes involved in infection.</title>
        <authorList>
            <person name="Martinez D.A."/>
            <person name="Oliver B.G."/>
            <person name="Graeser Y."/>
            <person name="Goldberg J.M."/>
            <person name="Li W."/>
            <person name="Martinez-Rossi N.M."/>
            <person name="Monod M."/>
            <person name="Shelest E."/>
            <person name="Barton R.C."/>
            <person name="Birch E."/>
            <person name="Brakhage A.A."/>
            <person name="Chen Z."/>
            <person name="Gurr S.J."/>
            <person name="Heiman D."/>
            <person name="Heitman J."/>
            <person name="Kosti I."/>
            <person name="Rossi A."/>
            <person name="Saif S."/>
            <person name="Samalova M."/>
            <person name="Saunders C.W."/>
            <person name="Shea T."/>
            <person name="Summerbell R.C."/>
            <person name="Xu J."/>
            <person name="Young S."/>
            <person name="Zeng Q."/>
            <person name="Birren B.W."/>
            <person name="Cuomo C.A."/>
            <person name="White T.C."/>
        </authorList>
    </citation>
    <scope>NUCLEOTIDE SEQUENCE [LARGE SCALE GENOMIC DNA]</scope>
    <source>
        <strain evidence="5">ATCC MYA-4605 / CBS 113480</strain>
    </source>
</reference>
<dbReference type="RefSeq" id="XP_002844505.1">
    <property type="nucleotide sequence ID" value="XM_002844459.1"/>
</dbReference>
<dbReference type="OMA" id="IMGRRNK"/>
<feature type="compositionally biased region" description="Polar residues" evidence="1">
    <location>
        <begin position="306"/>
        <end position="320"/>
    </location>
</feature>
<feature type="compositionally biased region" description="Low complexity" evidence="1">
    <location>
        <begin position="52"/>
        <end position="77"/>
    </location>
</feature>
<feature type="region of interest" description="Disordered" evidence="1">
    <location>
        <begin position="32"/>
        <end position="108"/>
    </location>
</feature>
<dbReference type="OrthoDB" id="4084551at2759"/>
<keyword evidence="2" id="KW-0812">Transmembrane</keyword>
<feature type="region of interest" description="Disordered" evidence="1">
    <location>
        <begin position="279"/>
        <end position="320"/>
    </location>
</feature>
<dbReference type="EMBL" id="DS995706">
    <property type="protein sequence ID" value="EEQ33650.1"/>
    <property type="molecule type" value="Genomic_DNA"/>
</dbReference>
<dbReference type="Pfam" id="PF14610">
    <property type="entry name" value="Psg1"/>
    <property type="match status" value="1"/>
</dbReference>
<dbReference type="HOGENOM" id="CLU_038276_1_0_1"/>
<keyword evidence="3" id="KW-0732">Signal</keyword>
<proteinExistence type="predicted"/>
<protein>
    <submittedName>
        <fullName evidence="4">Uncharacterized protein</fullName>
    </submittedName>
</protein>
<feature type="compositionally biased region" description="Low complexity" evidence="1">
    <location>
        <begin position="35"/>
        <end position="45"/>
    </location>
</feature>
<dbReference type="AlphaFoldDB" id="C5FUR6"/>
<evidence type="ECO:0000256" key="1">
    <source>
        <dbReference type="SAM" id="MobiDB-lite"/>
    </source>
</evidence>
<name>C5FUR6_ARTOC</name>
<dbReference type="Proteomes" id="UP000002035">
    <property type="component" value="Unassembled WGS sequence"/>
</dbReference>
<dbReference type="GeneID" id="9222277"/>
<keyword evidence="5" id="KW-1185">Reference proteome</keyword>
<accession>C5FUR6</accession>
<dbReference type="InterPro" id="IPR028000">
    <property type="entry name" value="Pma1"/>
</dbReference>
<keyword evidence="2" id="KW-1133">Transmembrane helix</keyword>
<evidence type="ECO:0000256" key="2">
    <source>
        <dbReference type="SAM" id="Phobius"/>
    </source>
</evidence>
<feature type="signal peptide" evidence="3">
    <location>
        <begin position="1"/>
        <end position="20"/>
    </location>
</feature>
<evidence type="ECO:0000313" key="5">
    <source>
        <dbReference type="Proteomes" id="UP000002035"/>
    </source>
</evidence>
<organism evidence="4 5">
    <name type="scientific">Arthroderma otae (strain ATCC MYA-4605 / CBS 113480)</name>
    <name type="common">Microsporum canis</name>
    <dbReference type="NCBI Taxonomy" id="554155"/>
    <lineage>
        <taxon>Eukaryota</taxon>
        <taxon>Fungi</taxon>
        <taxon>Dikarya</taxon>
        <taxon>Ascomycota</taxon>
        <taxon>Pezizomycotina</taxon>
        <taxon>Eurotiomycetes</taxon>
        <taxon>Eurotiomycetidae</taxon>
        <taxon>Onygenales</taxon>
        <taxon>Arthrodermataceae</taxon>
        <taxon>Microsporum</taxon>
    </lineage>
</organism>
<keyword evidence="2" id="KW-0472">Membrane</keyword>